<sequence>MPGTPAEAFETQRGRRGTRSPTVCSARTPDADAEDVVQEAPPGGDGHPERARPEAPYEEIVVTADEGTVPEEDVARRLGRTPARRRARAARDGGFEELLRVLDPEVRLTVDTPDGVVVVPGATNVAAGARFVAASDANKVLVDGLPGVVAWREDGSPLPVAVFTVADGRIVAIPSVAARQAGVDATAVSCK</sequence>
<dbReference type="RefSeq" id="WP_245804931.1">
    <property type="nucleotide sequence ID" value="NZ_FPJG01000006.1"/>
</dbReference>
<accession>A0A1K1QSC0</accession>
<dbReference type="Proteomes" id="UP000182740">
    <property type="component" value="Unassembled WGS sequence"/>
</dbReference>
<name>A0A1K1QSC0_9PSEU</name>
<proteinExistence type="predicted"/>
<dbReference type="SUPFAM" id="SSF54427">
    <property type="entry name" value="NTF2-like"/>
    <property type="match status" value="1"/>
</dbReference>
<evidence type="ECO:0000313" key="3">
    <source>
        <dbReference type="Proteomes" id="UP000182740"/>
    </source>
</evidence>
<evidence type="ECO:0000313" key="2">
    <source>
        <dbReference type="EMBL" id="SFW62593.1"/>
    </source>
</evidence>
<evidence type="ECO:0000256" key="1">
    <source>
        <dbReference type="SAM" id="MobiDB-lite"/>
    </source>
</evidence>
<keyword evidence="3" id="KW-1185">Reference proteome</keyword>
<dbReference type="EMBL" id="FPJG01000006">
    <property type="protein sequence ID" value="SFW62593.1"/>
    <property type="molecule type" value="Genomic_DNA"/>
</dbReference>
<dbReference type="AlphaFoldDB" id="A0A1K1QSC0"/>
<reference evidence="3" key="1">
    <citation type="submission" date="2016-11" db="EMBL/GenBank/DDBJ databases">
        <authorList>
            <person name="Varghese N."/>
            <person name="Submissions S."/>
        </authorList>
    </citation>
    <scope>NUCLEOTIDE SEQUENCE [LARGE SCALE GENOMIC DNA]</scope>
    <source>
        <strain evidence="3">DSM 44671</strain>
    </source>
</reference>
<organism evidence="2 3">
    <name type="scientific">Amycolatopsis australiensis</name>
    <dbReference type="NCBI Taxonomy" id="546364"/>
    <lineage>
        <taxon>Bacteria</taxon>
        <taxon>Bacillati</taxon>
        <taxon>Actinomycetota</taxon>
        <taxon>Actinomycetes</taxon>
        <taxon>Pseudonocardiales</taxon>
        <taxon>Pseudonocardiaceae</taxon>
        <taxon>Amycolatopsis</taxon>
    </lineage>
</organism>
<feature type="region of interest" description="Disordered" evidence="1">
    <location>
        <begin position="1"/>
        <end position="54"/>
    </location>
</feature>
<dbReference type="STRING" id="546364.SAMN04489730_2150"/>
<dbReference type="InterPro" id="IPR032710">
    <property type="entry name" value="NTF2-like_dom_sf"/>
</dbReference>
<protein>
    <submittedName>
        <fullName evidence="2">Uncharacterized protein</fullName>
    </submittedName>
</protein>
<gene>
    <name evidence="2" type="ORF">SAMN04489730_2150</name>
</gene>